<dbReference type="PROSITE" id="PS51273">
    <property type="entry name" value="GATASE_TYPE_1"/>
    <property type="match status" value="1"/>
</dbReference>
<dbReference type="Pfam" id="PF00117">
    <property type="entry name" value="GATase"/>
    <property type="match status" value="1"/>
</dbReference>
<name>A0A544VVL2_9MYCO</name>
<proteinExistence type="predicted"/>
<dbReference type="GO" id="GO:0016740">
    <property type="term" value="F:transferase activity"/>
    <property type="evidence" value="ECO:0007669"/>
    <property type="project" value="UniProtKB-KW"/>
</dbReference>
<dbReference type="RefSeq" id="WP_142554570.1">
    <property type="nucleotide sequence ID" value="NZ_VIFX01000036.1"/>
</dbReference>
<dbReference type="CDD" id="cd01741">
    <property type="entry name" value="GATase1_1"/>
    <property type="match status" value="1"/>
</dbReference>
<keyword evidence="2" id="KW-0808">Transferase</keyword>
<dbReference type="Gene3D" id="3.40.50.880">
    <property type="match status" value="1"/>
</dbReference>
<dbReference type="SUPFAM" id="SSF52317">
    <property type="entry name" value="Class I glutamine amidotransferase-like"/>
    <property type="match status" value="1"/>
</dbReference>
<keyword evidence="2" id="KW-0315">Glutamine amidotransferase</keyword>
<dbReference type="InterPro" id="IPR017926">
    <property type="entry name" value="GATASE"/>
</dbReference>
<evidence type="ECO:0000313" key="2">
    <source>
        <dbReference type="EMBL" id="TQR84024.1"/>
    </source>
</evidence>
<sequence length="233" mass="24704">MAKTVLFLYNDPTAPEAMLGDAFTECGYDVATFEVVTAAQAGDPAFDATMPDPTAYDVVVPLGSRWGVNDGFAWMDSEAAMVRDAHAAGVPMLGVCFGGQLIAHALGGSVTRSPAPEVGWFDVDASRTELVPGGPWFEWHFDRFTVPPGAVEIARNSNASQAFVMGATMGLQFHPEVDEGLLEMWLAGNGADELAALGLDADRLRTATRAELESATKRVHALVRAFVDGVAQA</sequence>
<feature type="domain" description="Glutamine amidotransferase" evidence="1">
    <location>
        <begin position="77"/>
        <end position="180"/>
    </location>
</feature>
<dbReference type="PANTHER" id="PTHR42695:SF5">
    <property type="entry name" value="GLUTAMINE AMIDOTRANSFERASE YLR126C-RELATED"/>
    <property type="match status" value="1"/>
</dbReference>
<protein>
    <submittedName>
        <fullName evidence="2">Type 1 glutamine amidotransferase</fullName>
    </submittedName>
</protein>
<evidence type="ECO:0000259" key="1">
    <source>
        <dbReference type="Pfam" id="PF00117"/>
    </source>
</evidence>
<organism evidence="2 3">
    <name type="scientific">Mycolicibacterium hodleri</name>
    <dbReference type="NCBI Taxonomy" id="49897"/>
    <lineage>
        <taxon>Bacteria</taxon>
        <taxon>Bacillati</taxon>
        <taxon>Actinomycetota</taxon>
        <taxon>Actinomycetes</taxon>
        <taxon>Mycobacteriales</taxon>
        <taxon>Mycobacteriaceae</taxon>
        <taxon>Mycolicibacterium</taxon>
    </lineage>
</organism>
<dbReference type="GO" id="GO:0005829">
    <property type="term" value="C:cytosol"/>
    <property type="evidence" value="ECO:0007669"/>
    <property type="project" value="TreeGrafter"/>
</dbReference>
<dbReference type="AlphaFoldDB" id="A0A544VVL2"/>
<dbReference type="InterPro" id="IPR029062">
    <property type="entry name" value="Class_I_gatase-like"/>
</dbReference>
<gene>
    <name evidence="2" type="ORF">D8S82_24245</name>
</gene>
<evidence type="ECO:0000313" key="3">
    <source>
        <dbReference type="Proteomes" id="UP000315759"/>
    </source>
</evidence>
<dbReference type="Proteomes" id="UP000315759">
    <property type="component" value="Unassembled WGS sequence"/>
</dbReference>
<dbReference type="InterPro" id="IPR044992">
    <property type="entry name" value="ChyE-like"/>
</dbReference>
<reference evidence="2 3" key="1">
    <citation type="submission" date="2018-10" db="EMBL/GenBank/DDBJ databases">
        <title>Draft genome of Mycobacterium hodleri strain B.</title>
        <authorList>
            <person name="Amande T.J."/>
            <person name="Mcgenity T.J."/>
        </authorList>
    </citation>
    <scope>NUCLEOTIDE SEQUENCE [LARGE SCALE GENOMIC DNA]</scope>
    <source>
        <strain evidence="2 3">B</strain>
    </source>
</reference>
<dbReference type="PANTHER" id="PTHR42695">
    <property type="entry name" value="GLUTAMINE AMIDOTRANSFERASE YLR126C-RELATED"/>
    <property type="match status" value="1"/>
</dbReference>
<keyword evidence="3" id="KW-1185">Reference proteome</keyword>
<comment type="caution">
    <text evidence="2">The sequence shown here is derived from an EMBL/GenBank/DDBJ whole genome shotgun (WGS) entry which is preliminary data.</text>
</comment>
<accession>A0A544VVL2</accession>
<dbReference type="EMBL" id="VIFX01000036">
    <property type="protein sequence ID" value="TQR84024.1"/>
    <property type="molecule type" value="Genomic_DNA"/>
</dbReference>